<dbReference type="Pfam" id="PF13953">
    <property type="entry name" value="PapC_C"/>
    <property type="match status" value="1"/>
</dbReference>
<dbReference type="Proteomes" id="UP000386575">
    <property type="component" value="Unassembled WGS sequence"/>
</dbReference>
<evidence type="ECO:0000259" key="1">
    <source>
        <dbReference type="Pfam" id="PF13953"/>
    </source>
</evidence>
<dbReference type="InterPro" id="IPR025949">
    <property type="entry name" value="PapC-like_C"/>
</dbReference>
<feature type="domain" description="PapC-like C-terminal" evidence="1">
    <location>
        <begin position="734"/>
        <end position="793"/>
    </location>
</feature>
<protein>
    <submittedName>
        <fullName evidence="2">Fimbrial biogenesis outer membrane usher protein</fullName>
    </submittedName>
</protein>
<dbReference type="PANTHER" id="PTHR30451">
    <property type="entry name" value="OUTER MEMBRANE USHER PROTEIN"/>
    <property type="match status" value="1"/>
</dbReference>
<dbReference type="Gene3D" id="2.60.40.2070">
    <property type="match status" value="1"/>
</dbReference>
<dbReference type="GO" id="GO:0009297">
    <property type="term" value="P:pilus assembly"/>
    <property type="evidence" value="ECO:0007669"/>
    <property type="project" value="InterPro"/>
</dbReference>
<dbReference type="GO" id="GO:0009279">
    <property type="term" value="C:cell outer membrane"/>
    <property type="evidence" value="ECO:0007669"/>
    <property type="project" value="TreeGrafter"/>
</dbReference>
<dbReference type="InterPro" id="IPR043142">
    <property type="entry name" value="PapC-like_C_sf"/>
</dbReference>
<dbReference type="AlphaFoldDB" id="A0A6A1THT7"/>
<evidence type="ECO:0000313" key="3">
    <source>
        <dbReference type="Proteomes" id="UP000386575"/>
    </source>
</evidence>
<sequence>MQQHALSASSSLFLMASCLFICQPNELLAQEFPASQELTASASDLQLEVYVNGRSQHLIAAFHRDDDGQLAVDAQQLKNVGIKPVDIARRPDGRIDISKLPGVDFEYDAGAQTIRFTAPESARASKVYDATGTGDGADAVADDEGTTDGEAQSTDVGAVLNYTLHASSGGNGWDTLRSFQGLSGAFEGRVYGAYGVFSSSQIASTTGGEYYGTKRLDTTWSYSNEDKLMEYRLGDIQTGGLSWTRPVRLGGVQIQRDFSLRPDLVTIPMPGLSGSAAVPSTVDVYVNDSRRFSRDVPEGPFSITNLPVITGAGTARIVVRDALGREATTETPFYTSPSLLLPGLWDISGETGYARRNFGIESNDYDDRLMLSATGRLGMTDWLTGEAHAEGGEDLANGGLGAVFLLGSYGVANVAGAMSSHEGETGYQIAVSMEGEIGGFNLFARTQRTFGNYDDIASVTADQVARDDGTGFYSTRPPKALDQISLSLPSFKETTLNLNFTQLETAEGDRSRLIGMSASRPIGDNGNAFVTAYADISRPESYEVFAGLSWRLGDNLTDSTSVSSDQDGYSGGADLLNSPPDGRGLSWRLHDAEGKSVNRSVSAAYKGNLGKISTGIQQFGNSVEANAEIDGALVAAGGGVFLTDRVEDAFAVVDVGAPGVDVQFENRPVGRTNSNGKLLVTGLRAHEKNAVSIDPANLPLDMQVETTRRIVRPKEKSGVIVKLRDARSGNHSQLLTLRDEHGGYVETGAIARTASGKGDDFPVGYDGQVYISNFKPGAELQVENPSGESCMITIPASLVETTSPTIELTCRSAP</sequence>
<dbReference type="EMBL" id="VZUL01000005">
    <property type="protein sequence ID" value="KAB1082375.1"/>
    <property type="molecule type" value="Genomic_DNA"/>
</dbReference>
<gene>
    <name evidence="2" type="ORF">F4V91_32505</name>
</gene>
<accession>A0A6A1THT7</accession>
<dbReference type="Gene3D" id="2.60.40.3110">
    <property type="match status" value="1"/>
</dbReference>
<dbReference type="GO" id="GO:0015473">
    <property type="term" value="F:fimbrial usher porin activity"/>
    <property type="evidence" value="ECO:0007669"/>
    <property type="project" value="InterPro"/>
</dbReference>
<organism evidence="2 3">
    <name type="scientific">Neorhizobium galegae</name>
    <name type="common">Rhizobium galegae</name>
    <dbReference type="NCBI Taxonomy" id="399"/>
    <lineage>
        <taxon>Bacteria</taxon>
        <taxon>Pseudomonadati</taxon>
        <taxon>Pseudomonadota</taxon>
        <taxon>Alphaproteobacteria</taxon>
        <taxon>Hyphomicrobiales</taxon>
        <taxon>Rhizobiaceae</taxon>
        <taxon>Rhizobium/Agrobacterium group</taxon>
        <taxon>Neorhizobium</taxon>
    </lineage>
</organism>
<dbReference type="Pfam" id="PF00577">
    <property type="entry name" value="Usher"/>
    <property type="match status" value="1"/>
</dbReference>
<dbReference type="InterPro" id="IPR042186">
    <property type="entry name" value="FimD_plug_dom"/>
</dbReference>
<reference evidence="2 3" key="1">
    <citation type="submission" date="2019-09" db="EMBL/GenBank/DDBJ databases">
        <title>Genome sequencing of Ng87 strain.</title>
        <authorList>
            <person name="Karasev E.S."/>
            <person name="Andronov E."/>
        </authorList>
    </citation>
    <scope>NUCLEOTIDE SEQUENCE [LARGE SCALE GENOMIC DNA]</scope>
    <source>
        <strain evidence="2 3">Ng87</strain>
    </source>
</reference>
<evidence type="ECO:0000313" key="2">
    <source>
        <dbReference type="EMBL" id="KAB1082375.1"/>
    </source>
</evidence>
<dbReference type="Gene3D" id="2.60.40.2610">
    <property type="entry name" value="Outer membrane usher protein FimD, plug domain"/>
    <property type="match status" value="1"/>
</dbReference>
<name>A0A6A1THT7_NEOGA</name>
<comment type="caution">
    <text evidence="2">The sequence shown here is derived from an EMBL/GenBank/DDBJ whole genome shotgun (WGS) entry which is preliminary data.</text>
</comment>
<dbReference type="PANTHER" id="PTHR30451:SF5">
    <property type="entry name" value="SLR0019 PROTEIN"/>
    <property type="match status" value="1"/>
</dbReference>
<dbReference type="RefSeq" id="WP_151047566.1">
    <property type="nucleotide sequence ID" value="NZ_VZUL01000005.1"/>
</dbReference>
<dbReference type="InterPro" id="IPR000015">
    <property type="entry name" value="Fimb_usher"/>
</dbReference>
<proteinExistence type="predicted"/>